<name>A0A9W7EJ84_9STRA</name>
<reference evidence="3" key="1">
    <citation type="journal article" date="2023" name="Commun. Biol.">
        <title>Genome analysis of Parmales, the sister group of diatoms, reveals the evolutionary specialization of diatoms from phago-mixotrophs to photoautotrophs.</title>
        <authorList>
            <person name="Ban H."/>
            <person name="Sato S."/>
            <person name="Yoshikawa S."/>
            <person name="Yamada K."/>
            <person name="Nakamura Y."/>
            <person name="Ichinomiya M."/>
            <person name="Sato N."/>
            <person name="Blanc-Mathieu R."/>
            <person name="Endo H."/>
            <person name="Kuwata A."/>
            <person name="Ogata H."/>
        </authorList>
    </citation>
    <scope>NUCLEOTIDE SEQUENCE [LARGE SCALE GENOMIC DNA]</scope>
    <source>
        <strain evidence="3">NIES 3701</strain>
    </source>
</reference>
<feature type="compositionally biased region" description="Basic and acidic residues" evidence="1">
    <location>
        <begin position="114"/>
        <end position="123"/>
    </location>
</feature>
<evidence type="ECO:0000313" key="2">
    <source>
        <dbReference type="EMBL" id="GMH79925.1"/>
    </source>
</evidence>
<evidence type="ECO:0000256" key="1">
    <source>
        <dbReference type="SAM" id="MobiDB-lite"/>
    </source>
</evidence>
<accession>A0A9W7EJ84</accession>
<feature type="region of interest" description="Disordered" evidence="1">
    <location>
        <begin position="90"/>
        <end position="123"/>
    </location>
</feature>
<organism evidence="2 3">
    <name type="scientific">Triparma strigata</name>
    <dbReference type="NCBI Taxonomy" id="1606541"/>
    <lineage>
        <taxon>Eukaryota</taxon>
        <taxon>Sar</taxon>
        <taxon>Stramenopiles</taxon>
        <taxon>Ochrophyta</taxon>
        <taxon>Bolidophyceae</taxon>
        <taxon>Parmales</taxon>
        <taxon>Triparmaceae</taxon>
        <taxon>Triparma</taxon>
    </lineage>
</organism>
<dbReference type="OrthoDB" id="194228at2759"/>
<keyword evidence="3" id="KW-1185">Reference proteome</keyword>
<dbReference type="EMBL" id="BRXY01000239">
    <property type="protein sequence ID" value="GMH79925.1"/>
    <property type="molecule type" value="Genomic_DNA"/>
</dbReference>
<gene>
    <name evidence="2" type="ORF">TrST_g10355</name>
</gene>
<evidence type="ECO:0000313" key="3">
    <source>
        <dbReference type="Proteomes" id="UP001165085"/>
    </source>
</evidence>
<dbReference type="Proteomes" id="UP001165085">
    <property type="component" value="Unassembled WGS sequence"/>
</dbReference>
<comment type="caution">
    <text evidence="2">The sequence shown here is derived from an EMBL/GenBank/DDBJ whole genome shotgun (WGS) entry which is preliminary data.</text>
</comment>
<protein>
    <submittedName>
        <fullName evidence="2">Uncharacterized protein</fullName>
    </submittedName>
</protein>
<dbReference type="AlphaFoldDB" id="A0A9W7EJ84"/>
<sequence length="123" mass="13724">MSKVVSVARAGQGEVNGLYFQKSPDIIPTGFVRTCNEMNWPSESMWKRLSDPSRPWFLSQENDSYIYYNRGDGNWWIDLPSGAGAYIVESSDEDPPSGGWVALPGNKPPLPTVEVRESANKEL</sequence>
<proteinExistence type="predicted"/>